<gene>
    <name evidence="1" type="ORF">TSAR_006874</name>
</gene>
<comment type="caution">
    <text evidence="1">The sequence shown here is derived from an EMBL/GenBank/DDBJ whole genome shotgun (WGS) entry which is preliminary data.</text>
</comment>
<dbReference type="AlphaFoldDB" id="A0A232ELA2"/>
<feature type="non-terminal residue" evidence="1">
    <location>
        <position position="1"/>
    </location>
</feature>
<evidence type="ECO:0000313" key="1">
    <source>
        <dbReference type="EMBL" id="OXU19098.1"/>
    </source>
</evidence>
<evidence type="ECO:0000313" key="2">
    <source>
        <dbReference type="Proteomes" id="UP000215335"/>
    </source>
</evidence>
<reference evidence="1 2" key="1">
    <citation type="journal article" date="2017" name="Curr. Biol.">
        <title>The Evolution of Venom by Co-option of Single-Copy Genes.</title>
        <authorList>
            <person name="Martinson E.O."/>
            <person name="Mrinalini"/>
            <person name="Kelkar Y.D."/>
            <person name="Chang C.H."/>
            <person name="Werren J.H."/>
        </authorList>
    </citation>
    <scope>NUCLEOTIDE SEQUENCE [LARGE SCALE GENOMIC DNA]</scope>
    <source>
        <strain evidence="1 2">Alberta</strain>
        <tissue evidence="1">Whole body</tissue>
    </source>
</reference>
<sequence length="83" mass="9965">YAPRVLFNSRSRGERQEGDNCYTKATLSKIKLKYHLKKKKEVLMSCKHPWRIPYGSTLYKENRNNRCYGNTRERRSIGKLNRQ</sequence>
<name>A0A232ELA2_9HYME</name>
<dbReference type="EMBL" id="NNAY01003619">
    <property type="protein sequence ID" value="OXU19098.1"/>
    <property type="molecule type" value="Genomic_DNA"/>
</dbReference>
<keyword evidence="2" id="KW-1185">Reference proteome</keyword>
<proteinExistence type="predicted"/>
<organism evidence="1 2">
    <name type="scientific">Trichomalopsis sarcophagae</name>
    <dbReference type="NCBI Taxonomy" id="543379"/>
    <lineage>
        <taxon>Eukaryota</taxon>
        <taxon>Metazoa</taxon>
        <taxon>Ecdysozoa</taxon>
        <taxon>Arthropoda</taxon>
        <taxon>Hexapoda</taxon>
        <taxon>Insecta</taxon>
        <taxon>Pterygota</taxon>
        <taxon>Neoptera</taxon>
        <taxon>Endopterygota</taxon>
        <taxon>Hymenoptera</taxon>
        <taxon>Apocrita</taxon>
        <taxon>Proctotrupomorpha</taxon>
        <taxon>Chalcidoidea</taxon>
        <taxon>Pteromalidae</taxon>
        <taxon>Pteromalinae</taxon>
        <taxon>Trichomalopsis</taxon>
    </lineage>
</organism>
<accession>A0A232ELA2</accession>
<protein>
    <submittedName>
        <fullName evidence="1">Uncharacterized protein</fullName>
    </submittedName>
</protein>
<dbReference type="Proteomes" id="UP000215335">
    <property type="component" value="Unassembled WGS sequence"/>
</dbReference>